<feature type="region of interest" description="Disordered" evidence="1">
    <location>
        <begin position="64"/>
        <end position="87"/>
    </location>
</feature>
<evidence type="ECO:0000313" key="2">
    <source>
        <dbReference type="EMBL" id="NEK52137.1"/>
    </source>
</evidence>
<sequence length="87" mass="9927">MQLDNGLRQYSSCALLCRASFQTRKGRCSTLKLRIMLSENRIRFSESMMRWEIADDSRHAPDDYPVYSLQSGDAGPDGRWRHSGTAA</sequence>
<dbReference type="AlphaFoldDB" id="A0A6P0DIL4"/>
<name>A0A6P0DIL4_RHILE</name>
<reference evidence="2 3" key="1">
    <citation type="submission" date="2020-01" db="EMBL/GenBank/DDBJ databases">
        <title>Rhizobium genotypes associated with high levels of biological nitrogen fixation by grain legumes in a temperate-maritime cropping system.</title>
        <authorList>
            <person name="Maluk M."/>
            <person name="Francesc Ferrando Molina F."/>
            <person name="Lopez Del Egido L."/>
            <person name="Lafos M."/>
            <person name="Langarica-Fuentes A."/>
            <person name="Gebre Yohannes G."/>
            <person name="Young M.W."/>
            <person name="Martin P."/>
            <person name="Gantlett R."/>
            <person name="Kenicer G."/>
            <person name="Hawes C."/>
            <person name="Begg G.S."/>
            <person name="Quilliam R.S."/>
            <person name="Squire G.R."/>
            <person name="Poole P.S."/>
            <person name="Young P.W."/>
            <person name="Iannetta P.M."/>
            <person name="James E.K."/>
        </authorList>
    </citation>
    <scope>NUCLEOTIDE SEQUENCE [LARGE SCALE GENOMIC DNA]</scope>
    <source>
        <strain evidence="2 3">JHI944</strain>
    </source>
</reference>
<evidence type="ECO:0000256" key="1">
    <source>
        <dbReference type="SAM" id="MobiDB-lite"/>
    </source>
</evidence>
<organism evidence="2 3">
    <name type="scientific">Rhizobium leguminosarum</name>
    <dbReference type="NCBI Taxonomy" id="384"/>
    <lineage>
        <taxon>Bacteria</taxon>
        <taxon>Pseudomonadati</taxon>
        <taxon>Pseudomonadota</taxon>
        <taxon>Alphaproteobacteria</taxon>
        <taxon>Hyphomicrobiales</taxon>
        <taxon>Rhizobiaceae</taxon>
        <taxon>Rhizobium/Agrobacterium group</taxon>
        <taxon>Rhizobium</taxon>
    </lineage>
</organism>
<accession>A0A6P0DIL4</accession>
<protein>
    <submittedName>
        <fullName evidence="2">Uncharacterized protein</fullName>
    </submittedName>
</protein>
<evidence type="ECO:0000313" key="3">
    <source>
        <dbReference type="Proteomes" id="UP000471409"/>
    </source>
</evidence>
<gene>
    <name evidence="2" type="ORF">GUK36_22170</name>
</gene>
<dbReference type="EMBL" id="WXXP01000009">
    <property type="protein sequence ID" value="NEK52137.1"/>
    <property type="molecule type" value="Genomic_DNA"/>
</dbReference>
<dbReference type="Proteomes" id="UP000471409">
    <property type="component" value="Unassembled WGS sequence"/>
</dbReference>
<proteinExistence type="predicted"/>
<comment type="caution">
    <text evidence="2">The sequence shown here is derived from an EMBL/GenBank/DDBJ whole genome shotgun (WGS) entry which is preliminary data.</text>
</comment>